<feature type="compositionally biased region" description="Basic and acidic residues" evidence="1">
    <location>
        <begin position="1"/>
        <end position="18"/>
    </location>
</feature>
<dbReference type="Proteomes" id="UP000234254">
    <property type="component" value="Unassembled WGS sequence"/>
</dbReference>
<dbReference type="Pfam" id="PF00583">
    <property type="entry name" value="Acetyltransf_1"/>
    <property type="match status" value="1"/>
</dbReference>
<dbReference type="GeneID" id="36548474"/>
<proteinExistence type="predicted"/>
<organism evidence="3 4">
    <name type="scientific">Aspergillus campestris (strain IBT 28561)</name>
    <dbReference type="NCBI Taxonomy" id="1392248"/>
    <lineage>
        <taxon>Eukaryota</taxon>
        <taxon>Fungi</taxon>
        <taxon>Dikarya</taxon>
        <taxon>Ascomycota</taxon>
        <taxon>Pezizomycotina</taxon>
        <taxon>Eurotiomycetes</taxon>
        <taxon>Eurotiomycetidae</taxon>
        <taxon>Eurotiales</taxon>
        <taxon>Aspergillaceae</taxon>
        <taxon>Aspergillus</taxon>
        <taxon>Aspergillus subgen. Circumdati</taxon>
    </lineage>
</organism>
<dbReference type="InterPro" id="IPR016181">
    <property type="entry name" value="Acyl_CoA_acyltransferase"/>
</dbReference>
<gene>
    <name evidence="3" type="ORF">P168DRAFT_325059</name>
</gene>
<name>A0A2I1D8F7_ASPC2</name>
<dbReference type="GO" id="GO:0016747">
    <property type="term" value="F:acyltransferase activity, transferring groups other than amino-acyl groups"/>
    <property type="evidence" value="ECO:0007669"/>
    <property type="project" value="InterPro"/>
</dbReference>
<dbReference type="EMBL" id="MSFM01000003">
    <property type="protein sequence ID" value="PKY06163.1"/>
    <property type="molecule type" value="Genomic_DNA"/>
</dbReference>
<keyword evidence="4" id="KW-1185">Reference proteome</keyword>
<dbReference type="PROSITE" id="PS51186">
    <property type="entry name" value="GNAT"/>
    <property type="match status" value="1"/>
</dbReference>
<feature type="compositionally biased region" description="Low complexity" evidence="1">
    <location>
        <begin position="22"/>
        <end position="32"/>
    </location>
</feature>
<evidence type="ECO:0000259" key="2">
    <source>
        <dbReference type="PROSITE" id="PS51186"/>
    </source>
</evidence>
<dbReference type="Gene3D" id="3.40.630.30">
    <property type="match status" value="1"/>
</dbReference>
<dbReference type="OrthoDB" id="3853310at2759"/>
<evidence type="ECO:0000256" key="1">
    <source>
        <dbReference type="SAM" id="MobiDB-lite"/>
    </source>
</evidence>
<reference evidence="3" key="1">
    <citation type="submission" date="2016-12" db="EMBL/GenBank/DDBJ databases">
        <title>The genomes of Aspergillus section Nigri reveals drivers in fungal speciation.</title>
        <authorList>
            <consortium name="DOE Joint Genome Institute"/>
            <person name="Vesth T.C."/>
            <person name="Nybo J."/>
            <person name="Theobald S."/>
            <person name="Brandl J."/>
            <person name="Frisvad J.C."/>
            <person name="Nielsen K.F."/>
            <person name="Lyhne E.K."/>
            <person name="Kogle M.E."/>
            <person name="Kuo A."/>
            <person name="Riley R."/>
            <person name="Clum A."/>
            <person name="Nolan M."/>
            <person name="Lipzen A."/>
            <person name="Salamov A."/>
            <person name="Henrissat B."/>
            <person name="Wiebenga A."/>
            <person name="De vries R.P."/>
            <person name="Grigoriev I.V."/>
            <person name="Mortensen U.H."/>
            <person name="Andersen M.R."/>
            <person name="Baker S.E."/>
        </authorList>
    </citation>
    <scope>NUCLEOTIDE SEQUENCE</scope>
    <source>
        <strain evidence="3">IBT 28561</strain>
    </source>
</reference>
<evidence type="ECO:0000313" key="3">
    <source>
        <dbReference type="EMBL" id="PKY06163.1"/>
    </source>
</evidence>
<dbReference type="InterPro" id="IPR000182">
    <property type="entry name" value="GNAT_dom"/>
</dbReference>
<comment type="caution">
    <text evidence="3">The sequence shown here is derived from an EMBL/GenBank/DDBJ whole genome shotgun (WGS) entry which is preliminary data.</text>
</comment>
<dbReference type="SUPFAM" id="SSF55729">
    <property type="entry name" value="Acyl-CoA N-acyltransferases (Nat)"/>
    <property type="match status" value="1"/>
</dbReference>
<sequence>MKLRHLKDMADIRGEHRGQQRPTVPAKSVPSVSPPTFTLDTIHHIEEAHIVHLARQVEVSMDLFPSESMAVYRVVGGGVSAVTIPFLGQQINRTLGLGMKGPVRDYDIKQLENLNRVANLSSSVLLCPYADPSALQALAVCGYGVDSFLNIYARSLADLPVARDPRPDMAQPWDFMYSPDTCVSRAPATEAGMAAFIHNSVDGFKDGGRPVPFLRTLAEMAALRADTVLYLARIDGEIAGCGALAFMETEYGRVAHIYIDSTAPAFRGRGVQRALIRARIVDAKRMGYDFITIHASPGVGTGRNAEKEGFRLAYTKPIFTKRETQKL</sequence>
<feature type="domain" description="N-acetyltransferase" evidence="2">
    <location>
        <begin position="183"/>
        <end position="327"/>
    </location>
</feature>
<accession>A0A2I1D8F7</accession>
<dbReference type="CDD" id="cd04301">
    <property type="entry name" value="NAT_SF"/>
    <property type="match status" value="1"/>
</dbReference>
<feature type="region of interest" description="Disordered" evidence="1">
    <location>
        <begin position="1"/>
        <end position="32"/>
    </location>
</feature>
<dbReference type="RefSeq" id="XP_024694757.1">
    <property type="nucleotide sequence ID" value="XM_024840950.1"/>
</dbReference>
<dbReference type="VEuPathDB" id="FungiDB:P168DRAFT_325059"/>
<dbReference type="AlphaFoldDB" id="A0A2I1D8F7"/>
<evidence type="ECO:0000313" key="4">
    <source>
        <dbReference type="Proteomes" id="UP000234254"/>
    </source>
</evidence>
<protein>
    <recommendedName>
        <fullName evidence="2">N-acetyltransferase domain-containing protein</fullName>
    </recommendedName>
</protein>